<dbReference type="CDD" id="cd03586">
    <property type="entry name" value="PolY_Pol_IV_kappa"/>
    <property type="match status" value="1"/>
</dbReference>
<evidence type="ECO:0000256" key="3">
    <source>
        <dbReference type="ARBA" id="ARBA00022457"/>
    </source>
</evidence>
<evidence type="ECO:0000256" key="7">
    <source>
        <dbReference type="ARBA" id="ARBA00022705"/>
    </source>
</evidence>
<keyword evidence="4 15" id="KW-0963">Cytoplasm</keyword>
<dbReference type="InterPro" id="IPR001126">
    <property type="entry name" value="UmuC"/>
</dbReference>
<dbReference type="InterPro" id="IPR036775">
    <property type="entry name" value="DNA_pol_Y-fam_lit_finger_sf"/>
</dbReference>
<organism evidence="17 18">
    <name type="scientific">Shiella aurantiaca</name>
    <dbReference type="NCBI Taxonomy" id="3058365"/>
    <lineage>
        <taxon>Bacteria</taxon>
        <taxon>Pseudomonadati</taxon>
        <taxon>Bacteroidota</taxon>
        <taxon>Cytophagia</taxon>
        <taxon>Cytophagales</taxon>
        <taxon>Shiellaceae</taxon>
        <taxon>Shiella</taxon>
    </lineage>
</organism>
<evidence type="ECO:0000256" key="5">
    <source>
        <dbReference type="ARBA" id="ARBA00022679"/>
    </source>
</evidence>
<dbReference type="EMBL" id="JAUHJS010000006">
    <property type="protein sequence ID" value="MDN4166419.1"/>
    <property type="molecule type" value="Genomic_DNA"/>
</dbReference>
<dbReference type="Pfam" id="PF21999">
    <property type="entry name" value="IMS_HHH_1"/>
    <property type="match status" value="1"/>
</dbReference>
<dbReference type="Gene3D" id="3.40.1170.60">
    <property type="match status" value="1"/>
</dbReference>
<keyword evidence="13 15" id="KW-0234">DNA repair</keyword>
<evidence type="ECO:0000256" key="4">
    <source>
        <dbReference type="ARBA" id="ARBA00022490"/>
    </source>
</evidence>
<dbReference type="SUPFAM" id="SSF100879">
    <property type="entry name" value="Lesion bypass DNA polymerase (Y-family), little finger domain"/>
    <property type="match status" value="1"/>
</dbReference>
<comment type="caution">
    <text evidence="17">The sequence shown here is derived from an EMBL/GenBank/DDBJ whole genome shotgun (WGS) entry which is preliminary data.</text>
</comment>
<dbReference type="InterPro" id="IPR022880">
    <property type="entry name" value="DNApol_IV"/>
</dbReference>
<comment type="catalytic activity">
    <reaction evidence="14 15">
        <text>DNA(n) + a 2'-deoxyribonucleoside 5'-triphosphate = DNA(n+1) + diphosphate</text>
        <dbReference type="Rhea" id="RHEA:22508"/>
        <dbReference type="Rhea" id="RHEA-COMP:17339"/>
        <dbReference type="Rhea" id="RHEA-COMP:17340"/>
        <dbReference type="ChEBI" id="CHEBI:33019"/>
        <dbReference type="ChEBI" id="CHEBI:61560"/>
        <dbReference type="ChEBI" id="CHEBI:173112"/>
        <dbReference type="EC" id="2.7.7.7"/>
    </reaction>
</comment>
<dbReference type="InterPro" id="IPR053848">
    <property type="entry name" value="IMS_HHH_1"/>
</dbReference>
<feature type="active site" evidence="15">
    <location>
        <position position="103"/>
    </location>
</feature>
<evidence type="ECO:0000256" key="11">
    <source>
        <dbReference type="ARBA" id="ARBA00022932"/>
    </source>
</evidence>
<evidence type="ECO:0000256" key="8">
    <source>
        <dbReference type="ARBA" id="ARBA00022723"/>
    </source>
</evidence>
<dbReference type="Gene3D" id="3.30.1490.100">
    <property type="entry name" value="DNA polymerase, Y-family, little finger domain"/>
    <property type="match status" value="1"/>
</dbReference>
<dbReference type="EC" id="2.7.7.7" evidence="15"/>
<dbReference type="GO" id="GO:0003887">
    <property type="term" value="F:DNA-directed DNA polymerase activity"/>
    <property type="evidence" value="ECO:0007669"/>
    <property type="project" value="UniProtKB-EC"/>
</dbReference>
<feature type="domain" description="UmuC" evidence="16">
    <location>
        <begin position="4"/>
        <end position="184"/>
    </location>
</feature>
<evidence type="ECO:0000256" key="12">
    <source>
        <dbReference type="ARBA" id="ARBA00023125"/>
    </source>
</evidence>
<keyword evidence="3 15" id="KW-0515">Mutator protein</keyword>
<keyword evidence="12 15" id="KW-0238">DNA-binding</keyword>
<dbReference type="InterPro" id="IPR017961">
    <property type="entry name" value="DNA_pol_Y-fam_little_finger"/>
</dbReference>
<sequence length="387" mass="43468">MLITLHIDIDSFFIAVERLEISDFKGIPLLIGGISSRGVVASCSYEARAYGVRSAMPMRVAKRLCPVGLVIRGDMDRYTNYSRMIGDVLSEYVPAFERASIDEFYVDLSGASDYVRNFGAWGTEVRKRVYRETGLPISMGLSSNKTVSKIATGQSKPSGQLFINPNSTKEFLASLSIKHIPSVGSQTYQTLRNMGIEEIRSLQQVSPDLLMSVLGKKLGYSIWQKAQGIDYSPVVPYSEQKSFSTEVTFTEDTIDVHFLEASITSMTEQLAFKLRNEQQLTSCVTVKIRYSDYQTYTKQRHIGYASATHTLLAVVKALFYSLYDRRVLVRHVGVKFSHLVHGNYQIHLFEDTVERVSLYQSMDAINRKYGADAIGSAKALGVKRYIK</sequence>
<comment type="cofactor">
    <cofactor evidence="15">
        <name>Mg(2+)</name>
        <dbReference type="ChEBI" id="CHEBI:18420"/>
    </cofactor>
    <text evidence="15">Binds 2 magnesium ions per subunit.</text>
</comment>
<evidence type="ECO:0000256" key="1">
    <source>
        <dbReference type="ARBA" id="ARBA00004496"/>
    </source>
</evidence>
<accession>A0ABT8F855</accession>
<keyword evidence="6 15" id="KW-0548">Nucleotidyltransferase</keyword>
<evidence type="ECO:0000256" key="6">
    <source>
        <dbReference type="ARBA" id="ARBA00022695"/>
    </source>
</evidence>
<keyword evidence="11 15" id="KW-0239">DNA-directed DNA polymerase</keyword>
<gene>
    <name evidence="15 17" type="primary">dinB</name>
    <name evidence="17" type="ORF">QWY31_12990</name>
</gene>
<dbReference type="Pfam" id="PF11799">
    <property type="entry name" value="IMS_C"/>
    <property type="match status" value="1"/>
</dbReference>
<dbReference type="Gene3D" id="3.30.70.270">
    <property type="match status" value="1"/>
</dbReference>
<dbReference type="InterPro" id="IPR043502">
    <property type="entry name" value="DNA/RNA_pol_sf"/>
</dbReference>
<reference evidence="17" key="1">
    <citation type="submission" date="2023-06" db="EMBL/GenBank/DDBJ databases">
        <title>Cytophagales bacterium Strain LB-30, isolated from soil.</title>
        <authorList>
            <person name="Liu B."/>
        </authorList>
    </citation>
    <scope>NUCLEOTIDE SEQUENCE</scope>
    <source>
        <strain evidence="17">LB-30</strain>
    </source>
</reference>
<keyword evidence="5 15" id="KW-0808">Transferase</keyword>
<evidence type="ECO:0000256" key="9">
    <source>
        <dbReference type="ARBA" id="ARBA00022763"/>
    </source>
</evidence>
<keyword evidence="7 15" id="KW-0235">DNA replication</keyword>
<comment type="similarity">
    <text evidence="2 15">Belongs to the DNA polymerase type-Y family.</text>
</comment>
<protein>
    <recommendedName>
        <fullName evidence="15">DNA polymerase IV</fullName>
        <shortName evidence="15">Pol IV</shortName>
        <ecNumber evidence="15">2.7.7.7</ecNumber>
    </recommendedName>
</protein>
<evidence type="ECO:0000259" key="16">
    <source>
        <dbReference type="PROSITE" id="PS50173"/>
    </source>
</evidence>
<dbReference type="PROSITE" id="PS50173">
    <property type="entry name" value="UMUC"/>
    <property type="match status" value="1"/>
</dbReference>
<dbReference type="SUPFAM" id="SSF56672">
    <property type="entry name" value="DNA/RNA polymerases"/>
    <property type="match status" value="1"/>
</dbReference>
<dbReference type="PANTHER" id="PTHR11076">
    <property type="entry name" value="DNA REPAIR POLYMERASE UMUC / TRANSFERASE FAMILY MEMBER"/>
    <property type="match status" value="1"/>
</dbReference>
<dbReference type="Gene3D" id="1.10.150.20">
    <property type="entry name" value="5' to 3' exonuclease, C-terminal subdomain"/>
    <property type="match status" value="1"/>
</dbReference>
<evidence type="ECO:0000256" key="2">
    <source>
        <dbReference type="ARBA" id="ARBA00010945"/>
    </source>
</evidence>
<comment type="subcellular location">
    <subcellularLocation>
        <location evidence="1 15">Cytoplasm</location>
    </subcellularLocation>
</comment>
<evidence type="ECO:0000256" key="15">
    <source>
        <dbReference type="HAMAP-Rule" id="MF_01113"/>
    </source>
</evidence>
<dbReference type="InterPro" id="IPR043128">
    <property type="entry name" value="Rev_trsase/Diguanyl_cyclase"/>
</dbReference>
<dbReference type="InterPro" id="IPR050116">
    <property type="entry name" value="DNA_polymerase-Y"/>
</dbReference>
<comment type="subunit">
    <text evidence="15">Monomer.</text>
</comment>
<dbReference type="Pfam" id="PF00817">
    <property type="entry name" value="IMS"/>
    <property type="match status" value="1"/>
</dbReference>
<evidence type="ECO:0000256" key="14">
    <source>
        <dbReference type="ARBA" id="ARBA00049244"/>
    </source>
</evidence>
<keyword evidence="9 15" id="KW-0227">DNA damage</keyword>
<feature type="site" description="Substrate discrimination" evidence="15">
    <location>
        <position position="13"/>
    </location>
</feature>
<evidence type="ECO:0000256" key="13">
    <source>
        <dbReference type="ARBA" id="ARBA00023204"/>
    </source>
</evidence>
<proteinExistence type="inferred from homology"/>
<comment type="function">
    <text evidence="15">Poorly processive, error-prone DNA polymerase involved in untargeted mutagenesis. Copies undamaged DNA at stalled replication forks, which arise in vivo from mismatched or misaligned primer ends. These misaligned primers can be extended by PolIV. Exhibits no 3'-5' exonuclease (proofreading) activity. May be involved in translesional synthesis, in conjunction with the beta clamp from PolIII.</text>
</comment>
<evidence type="ECO:0000313" key="17">
    <source>
        <dbReference type="EMBL" id="MDN4166419.1"/>
    </source>
</evidence>
<keyword evidence="8 15" id="KW-0479">Metal-binding</keyword>
<evidence type="ECO:0000313" key="18">
    <source>
        <dbReference type="Proteomes" id="UP001168552"/>
    </source>
</evidence>
<name>A0ABT8F855_9BACT</name>
<evidence type="ECO:0000256" key="10">
    <source>
        <dbReference type="ARBA" id="ARBA00022842"/>
    </source>
</evidence>
<keyword evidence="10 15" id="KW-0460">Magnesium</keyword>
<dbReference type="RefSeq" id="WP_320004955.1">
    <property type="nucleotide sequence ID" value="NZ_JAUHJS010000006.1"/>
</dbReference>
<dbReference type="Proteomes" id="UP001168552">
    <property type="component" value="Unassembled WGS sequence"/>
</dbReference>
<dbReference type="HAMAP" id="MF_01113">
    <property type="entry name" value="DNApol_IV"/>
    <property type="match status" value="1"/>
</dbReference>
<feature type="binding site" evidence="15">
    <location>
        <position position="102"/>
    </location>
    <ligand>
        <name>Mg(2+)</name>
        <dbReference type="ChEBI" id="CHEBI:18420"/>
    </ligand>
</feature>
<dbReference type="NCBIfam" id="NF002677">
    <property type="entry name" value="PRK02406.1"/>
    <property type="match status" value="1"/>
</dbReference>
<feature type="binding site" evidence="15">
    <location>
        <position position="8"/>
    </location>
    <ligand>
        <name>Mg(2+)</name>
        <dbReference type="ChEBI" id="CHEBI:18420"/>
    </ligand>
</feature>
<keyword evidence="18" id="KW-1185">Reference proteome</keyword>
<dbReference type="PANTHER" id="PTHR11076:SF33">
    <property type="entry name" value="DNA POLYMERASE KAPPA"/>
    <property type="match status" value="1"/>
</dbReference>